<accession>A0A199UU45</accession>
<evidence type="ECO:0000313" key="2">
    <source>
        <dbReference type="Proteomes" id="UP000092600"/>
    </source>
</evidence>
<protein>
    <submittedName>
        <fullName evidence="1">Uncharacterized protein</fullName>
    </submittedName>
</protein>
<comment type="caution">
    <text evidence="1">The sequence shown here is derived from an EMBL/GenBank/DDBJ whole genome shotgun (WGS) entry which is preliminary data.</text>
</comment>
<dbReference type="EMBL" id="LSRQ01004999">
    <property type="protein sequence ID" value="OAY68308.1"/>
    <property type="molecule type" value="Genomic_DNA"/>
</dbReference>
<organism evidence="1 2">
    <name type="scientific">Ananas comosus</name>
    <name type="common">Pineapple</name>
    <name type="synonym">Ananas ananas</name>
    <dbReference type="NCBI Taxonomy" id="4615"/>
    <lineage>
        <taxon>Eukaryota</taxon>
        <taxon>Viridiplantae</taxon>
        <taxon>Streptophyta</taxon>
        <taxon>Embryophyta</taxon>
        <taxon>Tracheophyta</taxon>
        <taxon>Spermatophyta</taxon>
        <taxon>Magnoliopsida</taxon>
        <taxon>Liliopsida</taxon>
        <taxon>Poales</taxon>
        <taxon>Bromeliaceae</taxon>
        <taxon>Bromelioideae</taxon>
        <taxon>Ananas</taxon>
    </lineage>
</organism>
<reference evidence="1 2" key="1">
    <citation type="journal article" date="2016" name="DNA Res.">
        <title>The draft genome of MD-2 pineapple using hybrid error correction of long reads.</title>
        <authorList>
            <person name="Redwan R.M."/>
            <person name="Saidin A."/>
            <person name="Kumar S.V."/>
        </authorList>
    </citation>
    <scope>NUCLEOTIDE SEQUENCE [LARGE SCALE GENOMIC DNA]</scope>
    <source>
        <strain evidence="2">cv. MD2</strain>
        <tissue evidence="1">Leaf</tissue>
    </source>
</reference>
<dbReference type="AlphaFoldDB" id="A0A199UU45"/>
<evidence type="ECO:0000313" key="1">
    <source>
        <dbReference type="EMBL" id="OAY68308.1"/>
    </source>
</evidence>
<feature type="non-terminal residue" evidence="1">
    <location>
        <position position="1"/>
    </location>
</feature>
<sequence length="124" mass="14072">LPLELKFQTPSDLHQLFPNQPLCDLATVICINHLEHLFQASNFFFRQALSNDLDIESRQQNPEACLELHHQHIPRVKRFLRSRTSILLTKSFALSEILGQGSDEKSSSPFRTCSKIPCSVSVLG</sequence>
<name>A0A199UU45_ANACO</name>
<gene>
    <name evidence="1" type="ORF">ACMD2_03373</name>
</gene>
<proteinExistence type="predicted"/>
<dbReference type="Proteomes" id="UP000092600">
    <property type="component" value="Unassembled WGS sequence"/>
</dbReference>